<protein>
    <submittedName>
        <fullName evidence="3">Glycosyltransferase family 1 protein</fullName>
    </submittedName>
</protein>
<dbReference type="PANTHER" id="PTHR45947">
    <property type="entry name" value="SULFOQUINOVOSYL TRANSFERASE SQD2"/>
    <property type="match status" value="1"/>
</dbReference>
<dbReference type="InterPro" id="IPR028098">
    <property type="entry name" value="Glyco_trans_4-like_N"/>
</dbReference>
<feature type="domain" description="Glycosyl transferase family 1" evidence="1">
    <location>
        <begin position="193"/>
        <end position="347"/>
    </location>
</feature>
<feature type="domain" description="Glycosyltransferase subfamily 4-like N-terminal" evidence="2">
    <location>
        <begin position="18"/>
        <end position="150"/>
    </location>
</feature>
<dbReference type="InterPro" id="IPR050194">
    <property type="entry name" value="Glycosyltransferase_grp1"/>
</dbReference>
<dbReference type="RefSeq" id="WP_169505427.1">
    <property type="nucleotide sequence ID" value="NZ_JABBPN010000011.1"/>
</dbReference>
<accession>A0A848M7M5</accession>
<dbReference type="SUPFAM" id="SSF53756">
    <property type="entry name" value="UDP-Glycosyltransferase/glycogen phosphorylase"/>
    <property type="match status" value="1"/>
</dbReference>
<organism evidence="3 4">
    <name type="scientific">Paenibacillus lemnae</name>
    <dbReference type="NCBI Taxonomy" id="1330551"/>
    <lineage>
        <taxon>Bacteria</taxon>
        <taxon>Bacillati</taxon>
        <taxon>Bacillota</taxon>
        <taxon>Bacilli</taxon>
        <taxon>Bacillales</taxon>
        <taxon>Paenibacillaceae</taxon>
        <taxon>Paenibacillus</taxon>
    </lineage>
</organism>
<evidence type="ECO:0000313" key="4">
    <source>
        <dbReference type="Proteomes" id="UP000565468"/>
    </source>
</evidence>
<sequence>MKQPFRILHVVGTMNRAGTETMLMNLYRQMDRSRIQFDFMIHTHKQGDYDEEILQLGGRLYRMPMYEGINHLSYCRAWRSFLADHPEHAVVHGHIGRSAAIYLRLAKARGRFTIAHSHGMKKGGGRMRRLLIPLLAYPTRSAAHYFFGCSRAAGVDRFGVKAAASDQFKVLNNAIFAERFQYSRELRYEMRGQLEVEGKFVIGHVGRFTAPKNHKRLIQIFKSMCLRQSNAVLMLVGEGELRGMIEQEVEQAGLTERVMFTGGRADIAELMQAMDVFVFPSLHEGLGIVTIEAQAAGLPCIVSDSIPAEAFITKNIQAISLDEPPDAWAEAIVQYAGGYERESTWNEIKRNGFDIADTARWLEDFYLSKAGSPQ</sequence>
<dbReference type="AlphaFoldDB" id="A0A848M7M5"/>
<dbReference type="PANTHER" id="PTHR45947:SF3">
    <property type="entry name" value="SULFOQUINOVOSYL TRANSFERASE SQD2"/>
    <property type="match status" value="1"/>
</dbReference>
<evidence type="ECO:0000259" key="2">
    <source>
        <dbReference type="Pfam" id="PF13579"/>
    </source>
</evidence>
<dbReference type="CDD" id="cd03812">
    <property type="entry name" value="GT4_CapH-like"/>
    <property type="match status" value="1"/>
</dbReference>
<dbReference type="InterPro" id="IPR001296">
    <property type="entry name" value="Glyco_trans_1"/>
</dbReference>
<dbReference type="Pfam" id="PF13579">
    <property type="entry name" value="Glyco_trans_4_4"/>
    <property type="match status" value="1"/>
</dbReference>
<dbReference type="GO" id="GO:0016757">
    <property type="term" value="F:glycosyltransferase activity"/>
    <property type="evidence" value="ECO:0007669"/>
    <property type="project" value="InterPro"/>
</dbReference>
<dbReference type="Gene3D" id="3.40.50.2000">
    <property type="entry name" value="Glycogen Phosphorylase B"/>
    <property type="match status" value="2"/>
</dbReference>
<dbReference type="EMBL" id="JABBPN010000011">
    <property type="protein sequence ID" value="NMO96636.1"/>
    <property type="molecule type" value="Genomic_DNA"/>
</dbReference>
<evidence type="ECO:0000313" key="3">
    <source>
        <dbReference type="EMBL" id="NMO96636.1"/>
    </source>
</evidence>
<reference evidence="3 4" key="1">
    <citation type="submission" date="2020-04" db="EMBL/GenBank/DDBJ databases">
        <title>Paenibacillus algicola sp. nov., a novel marine bacterium producing alginate lyase.</title>
        <authorList>
            <person name="Huang H."/>
        </authorList>
    </citation>
    <scope>NUCLEOTIDE SEQUENCE [LARGE SCALE GENOMIC DNA]</scope>
    <source>
        <strain evidence="3 4">L7-75</strain>
    </source>
</reference>
<dbReference type="Pfam" id="PF00534">
    <property type="entry name" value="Glycos_transf_1"/>
    <property type="match status" value="1"/>
</dbReference>
<gene>
    <name evidence="3" type="ORF">HII30_12720</name>
</gene>
<proteinExistence type="predicted"/>
<name>A0A848M7M5_PAELE</name>
<keyword evidence="3" id="KW-0808">Transferase</keyword>
<evidence type="ECO:0000259" key="1">
    <source>
        <dbReference type="Pfam" id="PF00534"/>
    </source>
</evidence>
<dbReference type="Proteomes" id="UP000565468">
    <property type="component" value="Unassembled WGS sequence"/>
</dbReference>
<keyword evidence="4" id="KW-1185">Reference proteome</keyword>
<comment type="caution">
    <text evidence="3">The sequence shown here is derived from an EMBL/GenBank/DDBJ whole genome shotgun (WGS) entry which is preliminary data.</text>
</comment>